<reference evidence="1 2" key="1">
    <citation type="journal article" date="2012" name="Stand. Genomic Sci.">
        <title>Complete genome sequence of Halopiger xanaduensis type strain (SH-6(T)).</title>
        <authorList>
            <person name="Anderson I."/>
            <person name="Tindall B.J."/>
            <person name="Rohde M."/>
            <person name="Lucas S."/>
            <person name="Han J."/>
            <person name="Lapidus A."/>
            <person name="Cheng J.F."/>
            <person name="Goodwin L."/>
            <person name="Pitluck S."/>
            <person name="Peters L."/>
            <person name="Pati A."/>
            <person name="Mikhailova N."/>
            <person name="Pagani I."/>
            <person name="Teshima H."/>
            <person name="Han C."/>
            <person name="Tapia R."/>
            <person name="Land M."/>
            <person name="Woyke T."/>
            <person name="Klenk H.P."/>
            <person name="Kyrpides N."/>
            <person name="Ivanova N."/>
        </authorList>
    </citation>
    <scope>NUCLEOTIDE SEQUENCE [LARGE SCALE GENOMIC DNA]</scope>
    <source>
        <strain evidence="2">DSM 18323 / JCM 14033 / SH-6</strain>
    </source>
</reference>
<evidence type="ECO:0000313" key="1">
    <source>
        <dbReference type="EMBL" id="AEH35542.1"/>
    </source>
</evidence>
<dbReference type="KEGG" id="hxa:Halxa_0905"/>
<dbReference type="HOGENOM" id="CLU_3094066_0_0_2"/>
<organism evidence="1 2">
    <name type="scientific">Halopiger xanaduensis (strain DSM 18323 / JCM 14033 / SH-6)</name>
    <dbReference type="NCBI Taxonomy" id="797210"/>
    <lineage>
        <taxon>Archaea</taxon>
        <taxon>Methanobacteriati</taxon>
        <taxon>Methanobacteriota</taxon>
        <taxon>Stenosarchaea group</taxon>
        <taxon>Halobacteria</taxon>
        <taxon>Halobacteriales</taxon>
        <taxon>Natrialbaceae</taxon>
        <taxon>Halopiger</taxon>
    </lineage>
</organism>
<dbReference type="RefSeq" id="WP_013878442.1">
    <property type="nucleotide sequence ID" value="NC_015666.1"/>
</dbReference>
<name>F8D672_HALXS</name>
<dbReference type="STRING" id="797210.Halxa_0905"/>
<proteinExistence type="predicted"/>
<accession>F8D672</accession>
<sequence>MTTKRQKGVVMCEQCRTVYAVWIRPDGDTYPISSHNNCSCEERARVVIDKP</sequence>
<dbReference type="GeneID" id="55563961"/>
<dbReference type="OrthoDB" id="179483at2157"/>
<evidence type="ECO:0000313" key="2">
    <source>
        <dbReference type="Proteomes" id="UP000006794"/>
    </source>
</evidence>
<dbReference type="eggNOG" id="arCOG11133">
    <property type="taxonomic scope" value="Archaea"/>
</dbReference>
<gene>
    <name evidence="1" type="ordered locus">Halxa_0905</name>
</gene>
<dbReference type="AlphaFoldDB" id="F8D672"/>
<dbReference type="EMBL" id="CP002839">
    <property type="protein sequence ID" value="AEH35542.1"/>
    <property type="molecule type" value="Genomic_DNA"/>
</dbReference>
<protein>
    <submittedName>
        <fullName evidence="1">Uncharacterized protein</fullName>
    </submittedName>
</protein>
<keyword evidence="2" id="KW-1185">Reference proteome</keyword>
<dbReference type="Proteomes" id="UP000006794">
    <property type="component" value="Chromosome"/>
</dbReference>